<dbReference type="EMBL" id="BGPR01001514">
    <property type="protein sequence ID" value="GBM55710.1"/>
    <property type="molecule type" value="Genomic_DNA"/>
</dbReference>
<proteinExistence type="predicted"/>
<evidence type="ECO:0000313" key="2">
    <source>
        <dbReference type="Proteomes" id="UP000499080"/>
    </source>
</evidence>
<comment type="caution">
    <text evidence="1">The sequence shown here is derived from an EMBL/GenBank/DDBJ whole genome shotgun (WGS) entry which is preliminary data.</text>
</comment>
<evidence type="ECO:0000313" key="1">
    <source>
        <dbReference type="EMBL" id="GBM55710.1"/>
    </source>
</evidence>
<sequence>MKKTLLSTEDKTKNEFIPNEKCSMVEKTPLSKLQQRIRHKTINKLMSSGIKADCLREMLDATNKKTENRFLANREFRRMEKPLLSKLQLRIMREKINQKLGERQSKKLKKELEKEYGPKHGILPSEGLKLRIKRIQ</sequence>
<dbReference type="AlphaFoldDB" id="A0A4Y2GPQ8"/>
<organism evidence="1 2">
    <name type="scientific">Araneus ventricosus</name>
    <name type="common">Orbweaver spider</name>
    <name type="synonym">Epeira ventricosa</name>
    <dbReference type="NCBI Taxonomy" id="182803"/>
    <lineage>
        <taxon>Eukaryota</taxon>
        <taxon>Metazoa</taxon>
        <taxon>Ecdysozoa</taxon>
        <taxon>Arthropoda</taxon>
        <taxon>Chelicerata</taxon>
        <taxon>Arachnida</taxon>
        <taxon>Araneae</taxon>
        <taxon>Araneomorphae</taxon>
        <taxon>Entelegynae</taxon>
        <taxon>Araneoidea</taxon>
        <taxon>Araneidae</taxon>
        <taxon>Araneus</taxon>
    </lineage>
</organism>
<name>A0A4Y2GPQ8_ARAVE</name>
<gene>
    <name evidence="1" type="ORF">AVEN_196607_1</name>
</gene>
<dbReference type="Proteomes" id="UP000499080">
    <property type="component" value="Unassembled WGS sequence"/>
</dbReference>
<keyword evidence="2" id="KW-1185">Reference proteome</keyword>
<accession>A0A4Y2GPQ8</accession>
<protein>
    <submittedName>
        <fullName evidence="1">Uncharacterized protein</fullName>
    </submittedName>
</protein>
<reference evidence="1 2" key="1">
    <citation type="journal article" date="2019" name="Sci. Rep.">
        <title>Orb-weaving spider Araneus ventricosus genome elucidates the spidroin gene catalogue.</title>
        <authorList>
            <person name="Kono N."/>
            <person name="Nakamura H."/>
            <person name="Ohtoshi R."/>
            <person name="Moran D.A.P."/>
            <person name="Shinohara A."/>
            <person name="Yoshida Y."/>
            <person name="Fujiwara M."/>
            <person name="Mori M."/>
            <person name="Tomita M."/>
            <person name="Arakawa K."/>
        </authorList>
    </citation>
    <scope>NUCLEOTIDE SEQUENCE [LARGE SCALE GENOMIC DNA]</scope>
</reference>